<dbReference type="InterPro" id="IPR043536">
    <property type="entry name" value="HCF1/2"/>
</dbReference>
<reference evidence="6" key="2">
    <citation type="submission" date="2022-10" db="EMBL/GenBank/DDBJ databases">
        <authorList>
            <consortium name="ENA_rothamsted_submissions"/>
            <consortium name="culmorum"/>
            <person name="King R."/>
        </authorList>
    </citation>
    <scope>NUCLEOTIDE SEQUENCE</scope>
</reference>
<evidence type="ECO:0000256" key="2">
    <source>
        <dbReference type="ARBA" id="ARBA00022441"/>
    </source>
</evidence>
<sequence>MPFFRAPFSPSLAFLTPNYGSKAVNIKDNNVLFFGGGCNKFRDSVVIYNVPKNSYQKFALNKEQFNFDYTGSYVEENQFSGLAAFDMAYIERNDIVLIYGGITGDYGFSDTLYVLENYAELKIIQTIGDIPSPRIGHTFTKINDSEILLFGGVENTCTMRYEMIPKYLNDIYILHIDEDYYRWEKIKEQNFEEPCPRESHTSILYKNQLIVYGGMNGKRRLNDIWMLDLDSFSWIKLTTTGTIPLARSMHTATLVDNEMYIFGGFVHEKSKSWKCTSSIQCLDLESYKWKNFPTGNKPNPRAGHAAIEHFGRIHIWSGRDDNEFDETLPIKCHNDLWYFETKKPLKVTDVNVIKCDRKSFTLEWSASTNAVLYVIELKEFWESKVELKDEPMIVEQEEIVIIQDHPTNIVVEKAEKHETVTSKKPKIIIHENILLTPPYTIDTDHLFNDSSSERYEIVNLVPDNQTINIDQMDGVSELAESESTDSELETYLASLSKDKNIRKNCWYLVGIFKNNFCKIKNYNSHILNKLTLKADCIPNLIGSKLVSIEPNRTYFVRVGALNSIGLSDMSDPVTVKTKQDEPIYNLELMSFNDYYTLKWNTTFADVEFLVSFDIKTEQYSNSVTIYKGIDCQCDISKKLLENTIMSNEFTMSICAIAPDGQILHGTELQCSL</sequence>
<dbReference type="InterPro" id="IPR036116">
    <property type="entry name" value="FN3_sf"/>
</dbReference>
<evidence type="ECO:0000256" key="3">
    <source>
        <dbReference type="ARBA" id="ARBA00022737"/>
    </source>
</evidence>
<organism evidence="6 7">
    <name type="scientific">Chironomus riparius</name>
    <dbReference type="NCBI Taxonomy" id="315576"/>
    <lineage>
        <taxon>Eukaryota</taxon>
        <taxon>Metazoa</taxon>
        <taxon>Ecdysozoa</taxon>
        <taxon>Arthropoda</taxon>
        <taxon>Hexapoda</taxon>
        <taxon>Insecta</taxon>
        <taxon>Pterygota</taxon>
        <taxon>Neoptera</taxon>
        <taxon>Endopterygota</taxon>
        <taxon>Diptera</taxon>
        <taxon>Nematocera</taxon>
        <taxon>Chironomoidea</taxon>
        <taxon>Chironomidae</taxon>
        <taxon>Chironominae</taxon>
        <taxon>Chironomus</taxon>
    </lineage>
</organism>
<dbReference type="EMBL" id="OU895879">
    <property type="protein sequence ID" value="CAH1727071.1"/>
    <property type="molecule type" value="Genomic_DNA"/>
</dbReference>
<dbReference type="OrthoDB" id="6119313at2759"/>
<feature type="domain" description="Host cell factor Kelch-repeats" evidence="5">
    <location>
        <begin position="17"/>
        <end position="340"/>
    </location>
</feature>
<evidence type="ECO:0000256" key="4">
    <source>
        <dbReference type="ARBA" id="ARBA00023242"/>
    </source>
</evidence>
<evidence type="ECO:0000259" key="5">
    <source>
        <dbReference type="Pfam" id="PF13854"/>
    </source>
</evidence>
<reference evidence="6" key="1">
    <citation type="submission" date="2022-01" db="EMBL/GenBank/DDBJ databases">
        <authorList>
            <person name="King R."/>
        </authorList>
    </citation>
    <scope>NUCLEOTIDE SEQUENCE</scope>
</reference>
<dbReference type="CDD" id="cd00063">
    <property type="entry name" value="FN3"/>
    <property type="match status" value="1"/>
</dbReference>
<dbReference type="PANTHER" id="PTHR46003">
    <property type="entry name" value="HOST CELL FACTOR"/>
    <property type="match status" value="1"/>
</dbReference>
<gene>
    <name evidence="6" type="ORF">CHIRRI_LOCUS9349</name>
</gene>
<dbReference type="Pfam" id="PF13854">
    <property type="entry name" value="Kelch_HCF"/>
    <property type="match status" value="1"/>
</dbReference>
<dbReference type="InterPro" id="IPR015915">
    <property type="entry name" value="Kelch-typ_b-propeller"/>
</dbReference>
<accession>A0A9P0NKC8</accession>
<proteinExistence type="predicted"/>
<dbReference type="InterPro" id="IPR059124">
    <property type="entry name" value="Kelch_HCF"/>
</dbReference>
<dbReference type="Gene3D" id="2.120.10.80">
    <property type="entry name" value="Kelch-type beta propeller"/>
    <property type="match status" value="2"/>
</dbReference>
<name>A0A9P0NKC8_9DIPT</name>
<dbReference type="GO" id="GO:0003713">
    <property type="term" value="F:transcription coactivator activity"/>
    <property type="evidence" value="ECO:0007669"/>
    <property type="project" value="TreeGrafter"/>
</dbReference>
<protein>
    <recommendedName>
        <fullName evidence="5">Host cell factor Kelch-repeats domain-containing protein</fullName>
    </recommendedName>
</protein>
<keyword evidence="3" id="KW-0677">Repeat</keyword>
<dbReference type="SUPFAM" id="SSF117281">
    <property type="entry name" value="Kelch motif"/>
    <property type="match status" value="1"/>
</dbReference>
<evidence type="ECO:0000313" key="7">
    <source>
        <dbReference type="Proteomes" id="UP001153620"/>
    </source>
</evidence>
<dbReference type="GO" id="GO:0035097">
    <property type="term" value="C:histone methyltransferase complex"/>
    <property type="evidence" value="ECO:0007669"/>
    <property type="project" value="TreeGrafter"/>
</dbReference>
<keyword evidence="7" id="KW-1185">Reference proteome</keyword>
<dbReference type="PANTHER" id="PTHR46003:SF1">
    <property type="entry name" value="HOST CELL FACTOR"/>
    <property type="match status" value="1"/>
</dbReference>
<dbReference type="InterPro" id="IPR013783">
    <property type="entry name" value="Ig-like_fold"/>
</dbReference>
<comment type="subcellular location">
    <subcellularLocation>
        <location evidence="1">Nucleus</location>
    </subcellularLocation>
</comment>
<dbReference type="GO" id="GO:0006338">
    <property type="term" value="P:chromatin remodeling"/>
    <property type="evidence" value="ECO:0007669"/>
    <property type="project" value="TreeGrafter"/>
</dbReference>
<dbReference type="Proteomes" id="UP001153620">
    <property type="component" value="Chromosome 3"/>
</dbReference>
<evidence type="ECO:0000256" key="1">
    <source>
        <dbReference type="ARBA" id="ARBA00004123"/>
    </source>
</evidence>
<keyword evidence="4" id="KW-0539">Nucleus</keyword>
<dbReference type="SUPFAM" id="SSF49265">
    <property type="entry name" value="Fibronectin type III"/>
    <property type="match status" value="1"/>
</dbReference>
<dbReference type="SMART" id="SM00612">
    <property type="entry name" value="Kelch"/>
    <property type="match status" value="2"/>
</dbReference>
<dbReference type="InterPro" id="IPR006652">
    <property type="entry name" value="Kelch_1"/>
</dbReference>
<keyword evidence="2" id="KW-0880">Kelch repeat</keyword>
<dbReference type="Gene3D" id="2.60.40.10">
    <property type="entry name" value="Immunoglobulins"/>
    <property type="match status" value="1"/>
</dbReference>
<evidence type="ECO:0000313" key="6">
    <source>
        <dbReference type="EMBL" id="CAH1727071.1"/>
    </source>
</evidence>
<dbReference type="AlphaFoldDB" id="A0A9P0NKC8"/>
<dbReference type="InterPro" id="IPR003961">
    <property type="entry name" value="FN3_dom"/>
</dbReference>